<dbReference type="EMBL" id="CALTRL010003676">
    <property type="protein sequence ID" value="CAH7681673.1"/>
    <property type="molecule type" value="Genomic_DNA"/>
</dbReference>
<dbReference type="Proteomes" id="UP001153365">
    <property type="component" value="Unassembled WGS sequence"/>
</dbReference>
<evidence type="ECO:0000313" key="3">
    <source>
        <dbReference type="Proteomes" id="UP001153365"/>
    </source>
</evidence>
<feature type="region of interest" description="Disordered" evidence="1">
    <location>
        <begin position="1"/>
        <end position="24"/>
    </location>
</feature>
<dbReference type="PANTHER" id="PTHR14614:SF10">
    <property type="entry name" value="PROTEIN N-TERMINAL AND LYSINE N-METHYLTRANSFERASE EFM7"/>
    <property type="match status" value="1"/>
</dbReference>
<organism evidence="2 3">
    <name type="scientific">Phakopsora pachyrhizi</name>
    <name type="common">Asian soybean rust disease fungus</name>
    <dbReference type="NCBI Taxonomy" id="170000"/>
    <lineage>
        <taxon>Eukaryota</taxon>
        <taxon>Fungi</taxon>
        <taxon>Dikarya</taxon>
        <taxon>Basidiomycota</taxon>
        <taxon>Pucciniomycotina</taxon>
        <taxon>Pucciniomycetes</taxon>
        <taxon>Pucciniales</taxon>
        <taxon>Phakopsoraceae</taxon>
        <taxon>Phakopsora</taxon>
    </lineage>
</organism>
<evidence type="ECO:0000313" key="2">
    <source>
        <dbReference type="EMBL" id="CAH7681673.1"/>
    </source>
</evidence>
<gene>
    <name evidence="2" type="ORF">PPACK8108_LOCUS14309</name>
</gene>
<dbReference type="InterPro" id="IPR029063">
    <property type="entry name" value="SAM-dependent_MTases_sf"/>
</dbReference>
<comment type="caution">
    <text evidence="2">The sequence shown here is derived from an EMBL/GenBank/DDBJ whole genome shotgun (WGS) entry which is preliminary data.</text>
</comment>
<accession>A0AAV0B700</accession>
<sequence>MDSFNLKQPKIKNTDNKDEEEDPVENPMIGLECIFQEPESFRPPSPEPKVLKHQTISGNILNIRLVGGHPLWGHVLYPASIVLSNYVEKNLNLINLNILELGAGGGLPGLVCALSGAKLVVSTDFPDPDLIKNLEWNADHNLSETMRGRLKVEGLKWGSTDLSSIFRYIHDQPMKKLELNHQKVRIGFDVIILSDLVFNHSEHASLLSTCESCLRHIKSQSSDEPFMLNIVEDRSAGVAFPLDNGDPEVRGTVHGWKMTLTECHE</sequence>
<reference evidence="2" key="1">
    <citation type="submission" date="2022-06" db="EMBL/GenBank/DDBJ databases">
        <authorList>
            <consortium name="SYNGENTA / RWTH Aachen University"/>
        </authorList>
    </citation>
    <scope>NUCLEOTIDE SEQUENCE</scope>
</reference>
<proteinExistence type="predicted"/>
<dbReference type="Gene3D" id="3.40.50.150">
    <property type="entry name" value="Vaccinia Virus protein VP39"/>
    <property type="match status" value="1"/>
</dbReference>
<evidence type="ECO:0000256" key="1">
    <source>
        <dbReference type="SAM" id="MobiDB-lite"/>
    </source>
</evidence>
<dbReference type="PANTHER" id="PTHR14614">
    <property type="entry name" value="HEPATOCELLULAR CARCINOMA-ASSOCIATED ANTIGEN"/>
    <property type="match status" value="1"/>
</dbReference>
<dbReference type="AlphaFoldDB" id="A0AAV0B700"/>
<keyword evidence="3" id="KW-1185">Reference proteome</keyword>
<name>A0AAV0B700_PHAPC</name>
<dbReference type="SUPFAM" id="SSF53335">
    <property type="entry name" value="S-adenosyl-L-methionine-dependent methyltransferases"/>
    <property type="match status" value="1"/>
</dbReference>
<dbReference type="GO" id="GO:0005737">
    <property type="term" value="C:cytoplasm"/>
    <property type="evidence" value="ECO:0007669"/>
    <property type="project" value="TreeGrafter"/>
</dbReference>
<evidence type="ECO:0008006" key="4">
    <source>
        <dbReference type="Google" id="ProtNLM"/>
    </source>
</evidence>
<dbReference type="GO" id="GO:0008757">
    <property type="term" value="F:S-adenosylmethionine-dependent methyltransferase activity"/>
    <property type="evidence" value="ECO:0007669"/>
    <property type="project" value="UniProtKB-ARBA"/>
</dbReference>
<dbReference type="InterPro" id="IPR019410">
    <property type="entry name" value="Methyltransf_16"/>
</dbReference>
<protein>
    <recommendedName>
        <fullName evidence="4">Nicotinamide N-methyltransferase</fullName>
    </recommendedName>
</protein>
<dbReference type="Pfam" id="PF10294">
    <property type="entry name" value="Methyltransf_16"/>
    <property type="match status" value="1"/>
</dbReference>